<gene>
    <name evidence="5" type="ORF">SNE40_006197</name>
</gene>
<dbReference type="EMBL" id="JAZGQO010000005">
    <property type="protein sequence ID" value="KAK6186941.1"/>
    <property type="molecule type" value="Genomic_DNA"/>
</dbReference>
<dbReference type="InterPro" id="IPR027417">
    <property type="entry name" value="P-loop_NTPase"/>
</dbReference>
<evidence type="ECO:0000256" key="2">
    <source>
        <dbReference type="ARBA" id="ARBA00022741"/>
    </source>
</evidence>
<dbReference type="InterPro" id="IPR006703">
    <property type="entry name" value="G_AIG1"/>
</dbReference>
<dbReference type="FunFam" id="3.40.50.300:FF:000366">
    <property type="entry name" value="GTPase, IMAP family member 2"/>
    <property type="match status" value="1"/>
</dbReference>
<dbReference type="PROSITE" id="PS51720">
    <property type="entry name" value="G_AIG1"/>
    <property type="match status" value="1"/>
</dbReference>
<dbReference type="Pfam" id="PF04548">
    <property type="entry name" value="AIG1"/>
    <property type="match status" value="1"/>
</dbReference>
<dbReference type="Proteomes" id="UP001347796">
    <property type="component" value="Unassembled WGS sequence"/>
</dbReference>
<name>A0AAN8Q470_PATCE</name>
<dbReference type="AlphaFoldDB" id="A0AAN8Q470"/>
<comment type="similarity">
    <text evidence="1">Belongs to the TRAFAC class TrmE-Era-EngA-EngB-Septin-like GTPase superfamily. AIG1/Toc34/Toc159-like paraseptin GTPase family. IAN subfamily.</text>
</comment>
<evidence type="ECO:0000256" key="1">
    <source>
        <dbReference type="ARBA" id="ARBA00008535"/>
    </source>
</evidence>
<evidence type="ECO:0000259" key="4">
    <source>
        <dbReference type="PROSITE" id="PS51720"/>
    </source>
</evidence>
<protein>
    <recommendedName>
        <fullName evidence="4">AIG1-type G domain-containing protein</fullName>
    </recommendedName>
</protein>
<organism evidence="5 6">
    <name type="scientific">Patella caerulea</name>
    <name type="common">Rayed Mediterranean limpet</name>
    <dbReference type="NCBI Taxonomy" id="87958"/>
    <lineage>
        <taxon>Eukaryota</taxon>
        <taxon>Metazoa</taxon>
        <taxon>Spiralia</taxon>
        <taxon>Lophotrochozoa</taxon>
        <taxon>Mollusca</taxon>
        <taxon>Gastropoda</taxon>
        <taxon>Patellogastropoda</taxon>
        <taxon>Patelloidea</taxon>
        <taxon>Patellidae</taxon>
        <taxon>Patella</taxon>
    </lineage>
</organism>
<dbReference type="PANTHER" id="PTHR10903:SF170">
    <property type="entry name" value="GTPASE IMAP FAMILY MEMBER 7"/>
    <property type="match status" value="1"/>
</dbReference>
<dbReference type="PANTHER" id="PTHR10903">
    <property type="entry name" value="GTPASE, IMAP FAMILY MEMBER-RELATED"/>
    <property type="match status" value="1"/>
</dbReference>
<sequence length="278" mass="31669">MILVGKTGTGKSALGNSLLQKRFFESKCFTTSITSTCKFGERRLRDGSKLVVVDTPGIFDTRNDVTETSKEVARCIVLSSPGPHIFVLVLKIGRCTQEEMETIQHLKDLFGERVLRFVIVVFTGKEALDYENITLREHIKNSPEQLRSLIHQCNGRVASINNRAESGCLQADVSSVIQLAKQTIQENSGTHYTGEMFKTANETVQSRLRQEAADKLKVEQELRRRELELERRENRSRELALEQAILRMQLGRQRRVRVVTTICETRVRHVSQPQCNIQ</sequence>
<keyword evidence="3" id="KW-0342">GTP-binding</keyword>
<keyword evidence="2" id="KW-0547">Nucleotide-binding</keyword>
<comment type="caution">
    <text evidence="5">The sequence shown here is derived from an EMBL/GenBank/DDBJ whole genome shotgun (WGS) entry which is preliminary data.</text>
</comment>
<dbReference type="SUPFAM" id="SSF52540">
    <property type="entry name" value="P-loop containing nucleoside triphosphate hydrolases"/>
    <property type="match status" value="1"/>
</dbReference>
<dbReference type="Gene3D" id="3.40.50.300">
    <property type="entry name" value="P-loop containing nucleotide triphosphate hydrolases"/>
    <property type="match status" value="1"/>
</dbReference>
<evidence type="ECO:0000313" key="6">
    <source>
        <dbReference type="Proteomes" id="UP001347796"/>
    </source>
</evidence>
<feature type="domain" description="AIG1-type G" evidence="4">
    <location>
        <begin position="1"/>
        <end position="201"/>
    </location>
</feature>
<evidence type="ECO:0000313" key="5">
    <source>
        <dbReference type="EMBL" id="KAK6186941.1"/>
    </source>
</evidence>
<keyword evidence="6" id="KW-1185">Reference proteome</keyword>
<proteinExistence type="inferred from homology"/>
<reference evidence="5 6" key="1">
    <citation type="submission" date="2024-01" db="EMBL/GenBank/DDBJ databases">
        <title>The genome of the rayed Mediterranean limpet Patella caerulea (Linnaeus, 1758).</title>
        <authorList>
            <person name="Anh-Thu Weber A."/>
            <person name="Halstead-Nussloch G."/>
        </authorList>
    </citation>
    <scope>NUCLEOTIDE SEQUENCE [LARGE SCALE GENOMIC DNA]</scope>
    <source>
        <strain evidence="5">AATW-2023a</strain>
        <tissue evidence="5">Whole specimen</tissue>
    </source>
</reference>
<dbReference type="InterPro" id="IPR045058">
    <property type="entry name" value="GIMA/IAN/Toc"/>
</dbReference>
<evidence type="ECO:0000256" key="3">
    <source>
        <dbReference type="ARBA" id="ARBA00023134"/>
    </source>
</evidence>
<dbReference type="GO" id="GO:0005525">
    <property type="term" value="F:GTP binding"/>
    <property type="evidence" value="ECO:0007669"/>
    <property type="project" value="UniProtKB-KW"/>
</dbReference>
<accession>A0AAN8Q470</accession>